<keyword evidence="5 13" id="KW-0812">Transmembrane</keyword>
<organism evidence="14 15">
    <name type="scientific">Microbacterium natoriense</name>
    <dbReference type="NCBI Taxonomy" id="284570"/>
    <lineage>
        <taxon>Bacteria</taxon>
        <taxon>Bacillati</taxon>
        <taxon>Actinomycetota</taxon>
        <taxon>Actinomycetes</taxon>
        <taxon>Micrococcales</taxon>
        <taxon>Microbacteriaceae</taxon>
        <taxon>Microbacterium</taxon>
    </lineage>
</organism>
<comment type="similarity">
    <text evidence="2">Belongs to the TMEM175 family.</text>
</comment>
<evidence type="ECO:0000256" key="6">
    <source>
        <dbReference type="ARBA" id="ARBA00022826"/>
    </source>
</evidence>
<evidence type="ECO:0000256" key="8">
    <source>
        <dbReference type="ARBA" id="ARBA00022989"/>
    </source>
</evidence>
<evidence type="ECO:0000256" key="1">
    <source>
        <dbReference type="ARBA" id="ARBA00004141"/>
    </source>
</evidence>
<evidence type="ECO:0000313" key="14">
    <source>
        <dbReference type="EMBL" id="MDQ0646894.1"/>
    </source>
</evidence>
<evidence type="ECO:0000256" key="12">
    <source>
        <dbReference type="ARBA" id="ARBA00034430"/>
    </source>
</evidence>
<reference evidence="14 15" key="1">
    <citation type="submission" date="2023-07" db="EMBL/GenBank/DDBJ databases">
        <title>Comparative genomics of wheat-associated soil bacteria to identify genetic determinants of phenazine resistance.</title>
        <authorList>
            <person name="Mouncey N."/>
        </authorList>
    </citation>
    <scope>NUCLEOTIDE SEQUENCE [LARGE SCALE GENOMIC DNA]</scope>
    <source>
        <strain evidence="14 15">W4I9-1</strain>
    </source>
</reference>
<dbReference type="Proteomes" id="UP001244427">
    <property type="component" value="Unassembled WGS sequence"/>
</dbReference>
<comment type="caution">
    <text evidence="14">The sequence shown here is derived from an EMBL/GenBank/DDBJ whole genome shotgun (WGS) entry which is preliminary data.</text>
</comment>
<evidence type="ECO:0000256" key="3">
    <source>
        <dbReference type="ARBA" id="ARBA00022448"/>
    </source>
</evidence>
<evidence type="ECO:0000256" key="10">
    <source>
        <dbReference type="ARBA" id="ARBA00023136"/>
    </source>
</evidence>
<keyword evidence="11" id="KW-0407">Ion channel</keyword>
<evidence type="ECO:0000256" key="11">
    <source>
        <dbReference type="ARBA" id="ARBA00023303"/>
    </source>
</evidence>
<proteinExistence type="inferred from homology"/>
<comment type="catalytic activity">
    <reaction evidence="12">
        <text>K(+)(in) = K(+)(out)</text>
        <dbReference type="Rhea" id="RHEA:29463"/>
        <dbReference type="ChEBI" id="CHEBI:29103"/>
    </reaction>
</comment>
<keyword evidence="15" id="KW-1185">Reference proteome</keyword>
<keyword evidence="9" id="KW-0406">Ion transport</keyword>
<evidence type="ECO:0000256" key="5">
    <source>
        <dbReference type="ARBA" id="ARBA00022692"/>
    </source>
</evidence>
<evidence type="ECO:0000256" key="2">
    <source>
        <dbReference type="ARBA" id="ARBA00006920"/>
    </source>
</evidence>
<dbReference type="PANTHER" id="PTHR31462">
    <property type="entry name" value="ENDOSOMAL/LYSOSOMAL POTASSIUM CHANNEL TMEM175"/>
    <property type="match status" value="1"/>
</dbReference>
<feature type="transmembrane region" description="Helical" evidence="13">
    <location>
        <begin position="86"/>
        <end position="106"/>
    </location>
</feature>
<sequence length="212" mass="23376">MTDRTSTQSYRTERFKAFVDAVVAIAMTLLILPLMESVSDAGAAKLTTFEFLAEHTGQLMSFLLSFFLIANFWMGHHRQYDEVTAITRPLLLCNVLWMATIVWLPVPTAMLGQMDTDPLQQVVYIGTLILTSVATLIARAYLLRHPELTTASADRIRHGAAADVATIVLFAIALGLGIAIGPVGYFALLLLLFTGPLARLVLRLWRRQADVG</sequence>
<dbReference type="Pfam" id="PF06736">
    <property type="entry name" value="TMEM175"/>
    <property type="match status" value="1"/>
</dbReference>
<dbReference type="InterPro" id="IPR010617">
    <property type="entry name" value="TMEM175-like"/>
</dbReference>
<evidence type="ECO:0000313" key="15">
    <source>
        <dbReference type="Proteomes" id="UP001244427"/>
    </source>
</evidence>
<dbReference type="AlphaFoldDB" id="A0AAW8EVG6"/>
<dbReference type="RefSeq" id="WP_292907415.1">
    <property type="nucleotide sequence ID" value="NZ_JAUSXV010000001.1"/>
</dbReference>
<keyword evidence="4" id="KW-0633">Potassium transport</keyword>
<dbReference type="GO" id="GO:0015252">
    <property type="term" value="F:proton channel activity"/>
    <property type="evidence" value="ECO:0007669"/>
    <property type="project" value="InterPro"/>
</dbReference>
<evidence type="ECO:0000256" key="4">
    <source>
        <dbReference type="ARBA" id="ARBA00022538"/>
    </source>
</evidence>
<dbReference type="EMBL" id="JAUSXV010000001">
    <property type="protein sequence ID" value="MDQ0646894.1"/>
    <property type="molecule type" value="Genomic_DNA"/>
</dbReference>
<keyword evidence="10 13" id="KW-0472">Membrane</keyword>
<accession>A0AAW8EVG6</accession>
<name>A0AAW8EVG6_9MICO</name>
<feature type="transmembrane region" description="Helical" evidence="13">
    <location>
        <begin position="55"/>
        <end position="74"/>
    </location>
</feature>
<protein>
    <submittedName>
        <fullName evidence="14">Membrane protein</fullName>
    </submittedName>
</protein>
<evidence type="ECO:0000256" key="13">
    <source>
        <dbReference type="SAM" id="Phobius"/>
    </source>
</evidence>
<feature type="transmembrane region" description="Helical" evidence="13">
    <location>
        <begin position="159"/>
        <end position="179"/>
    </location>
</feature>
<gene>
    <name evidence="14" type="ORF">QFZ53_001090</name>
</gene>
<feature type="transmembrane region" description="Helical" evidence="13">
    <location>
        <begin position="17"/>
        <end position="35"/>
    </location>
</feature>
<evidence type="ECO:0000256" key="7">
    <source>
        <dbReference type="ARBA" id="ARBA00022958"/>
    </source>
</evidence>
<feature type="transmembrane region" description="Helical" evidence="13">
    <location>
        <begin position="118"/>
        <end position="138"/>
    </location>
</feature>
<evidence type="ECO:0000256" key="9">
    <source>
        <dbReference type="ARBA" id="ARBA00023065"/>
    </source>
</evidence>
<keyword evidence="6" id="KW-0631">Potassium channel</keyword>
<keyword evidence="8 13" id="KW-1133">Transmembrane helix</keyword>
<dbReference type="PANTHER" id="PTHR31462:SF5">
    <property type="entry name" value="ENDOSOMAL_LYSOSOMAL PROTON CHANNEL TMEM175"/>
    <property type="match status" value="1"/>
</dbReference>
<keyword evidence="3" id="KW-0813">Transport</keyword>
<dbReference type="GO" id="GO:0005267">
    <property type="term" value="F:potassium channel activity"/>
    <property type="evidence" value="ECO:0007669"/>
    <property type="project" value="UniProtKB-KW"/>
</dbReference>
<dbReference type="GO" id="GO:0016020">
    <property type="term" value="C:membrane"/>
    <property type="evidence" value="ECO:0007669"/>
    <property type="project" value="UniProtKB-SubCell"/>
</dbReference>
<keyword evidence="7" id="KW-0630">Potassium</keyword>
<comment type="subcellular location">
    <subcellularLocation>
        <location evidence="1">Membrane</location>
        <topology evidence="1">Multi-pass membrane protein</topology>
    </subcellularLocation>
</comment>